<evidence type="ECO:0000313" key="1">
    <source>
        <dbReference type="EMBL" id="OHA26633.1"/>
    </source>
</evidence>
<gene>
    <name evidence="1" type="ORF">A3D56_02255</name>
</gene>
<dbReference type="Proteomes" id="UP000177943">
    <property type="component" value="Unassembled WGS sequence"/>
</dbReference>
<reference evidence="1 2" key="1">
    <citation type="journal article" date="2016" name="Nat. Commun.">
        <title>Thousands of microbial genomes shed light on interconnected biogeochemical processes in an aquifer system.</title>
        <authorList>
            <person name="Anantharaman K."/>
            <person name="Brown C.T."/>
            <person name="Hug L.A."/>
            <person name="Sharon I."/>
            <person name="Castelle C.J."/>
            <person name="Probst A.J."/>
            <person name="Thomas B.C."/>
            <person name="Singh A."/>
            <person name="Wilkins M.J."/>
            <person name="Karaoz U."/>
            <person name="Brodie E.L."/>
            <person name="Williams K.H."/>
            <person name="Hubbard S.S."/>
            <person name="Banfield J.F."/>
        </authorList>
    </citation>
    <scope>NUCLEOTIDE SEQUENCE [LARGE SCALE GENOMIC DNA]</scope>
</reference>
<organism evidence="1 2">
    <name type="scientific">Candidatus Taylorbacteria bacterium RIFCSPHIGHO2_02_FULL_45_35</name>
    <dbReference type="NCBI Taxonomy" id="1802311"/>
    <lineage>
        <taxon>Bacteria</taxon>
        <taxon>Candidatus Tayloriibacteriota</taxon>
    </lineage>
</organism>
<name>A0A1G2MRZ3_9BACT</name>
<proteinExistence type="predicted"/>
<dbReference type="EMBL" id="MHRP01000029">
    <property type="protein sequence ID" value="OHA26633.1"/>
    <property type="molecule type" value="Genomic_DNA"/>
</dbReference>
<evidence type="ECO:0000313" key="2">
    <source>
        <dbReference type="Proteomes" id="UP000177943"/>
    </source>
</evidence>
<sequence>MFQKMLLKHMLAPALKNVPEEQKQKILAIVDKDPDFLMRIAKEAEVKIKGGMDQMTALKEVFKANEEALRKLTSSLLDNN</sequence>
<accession>A0A1G2MRZ3</accession>
<protein>
    <submittedName>
        <fullName evidence="1">Uncharacterized protein</fullName>
    </submittedName>
</protein>
<comment type="caution">
    <text evidence="1">The sequence shown here is derived from an EMBL/GenBank/DDBJ whole genome shotgun (WGS) entry which is preliminary data.</text>
</comment>
<dbReference type="AlphaFoldDB" id="A0A1G2MRZ3"/>